<sequence>MLHNFLTKIVCRNFSISSPLQKSVYLRNIPKNLNMKDLISFFSGYGEISNIRIAQVYI</sequence>
<keyword evidence="2" id="KW-1185">Reference proteome</keyword>
<gene>
    <name evidence="1" type="ORF">MENTE1834_LOCUS7761</name>
</gene>
<evidence type="ECO:0000313" key="1">
    <source>
        <dbReference type="EMBL" id="CAK5032182.1"/>
    </source>
</evidence>
<dbReference type="EMBL" id="CAVMJV010000005">
    <property type="protein sequence ID" value="CAK5032182.1"/>
    <property type="molecule type" value="Genomic_DNA"/>
</dbReference>
<comment type="caution">
    <text evidence="1">The sequence shown here is derived from an EMBL/GenBank/DDBJ whole genome shotgun (WGS) entry which is preliminary data.</text>
</comment>
<protein>
    <submittedName>
        <fullName evidence="1">Uncharacterized protein</fullName>
    </submittedName>
</protein>
<reference evidence="1" key="1">
    <citation type="submission" date="2023-11" db="EMBL/GenBank/DDBJ databases">
        <authorList>
            <person name="Poullet M."/>
        </authorList>
    </citation>
    <scope>NUCLEOTIDE SEQUENCE</scope>
    <source>
        <strain evidence="1">E1834</strain>
    </source>
</reference>
<organism evidence="1 2">
    <name type="scientific">Meloidogyne enterolobii</name>
    <name type="common">Root-knot nematode worm</name>
    <name type="synonym">Meloidogyne mayaguensis</name>
    <dbReference type="NCBI Taxonomy" id="390850"/>
    <lineage>
        <taxon>Eukaryota</taxon>
        <taxon>Metazoa</taxon>
        <taxon>Ecdysozoa</taxon>
        <taxon>Nematoda</taxon>
        <taxon>Chromadorea</taxon>
        <taxon>Rhabditida</taxon>
        <taxon>Tylenchina</taxon>
        <taxon>Tylenchomorpha</taxon>
        <taxon>Tylenchoidea</taxon>
        <taxon>Meloidogynidae</taxon>
        <taxon>Meloidogyninae</taxon>
        <taxon>Meloidogyne</taxon>
    </lineage>
</organism>
<dbReference type="Proteomes" id="UP001497535">
    <property type="component" value="Unassembled WGS sequence"/>
</dbReference>
<accession>A0ACB0Y533</accession>
<proteinExistence type="predicted"/>
<name>A0ACB0Y533_MELEN</name>
<evidence type="ECO:0000313" key="2">
    <source>
        <dbReference type="Proteomes" id="UP001497535"/>
    </source>
</evidence>